<feature type="chain" id="PRO_5015149344" description="Secreted protein" evidence="1">
    <location>
        <begin position="20"/>
        <end position="177"/>
    </location>
</feature>
<dbReference type="Proteomes" id="UP000237246">
    <property type="component" value="Unassembled WGS sequence"/>
</dbReference>
<proteinExistence type="predicted"/>
<accession>A0A2P4TF35</accession>
<name>A0A2P4TF35_BAMTH</name>
<evidence type="ECO:0000313" key="2">
    <source>
        <dbReference type="EMBL" id="POI34948.1"/>
    </source>
</evidence>
<protein>
    <recommendedName>
        <fullName evidence="4">Secreted protein</fullName>
    </recommendedName>
</protein>
<keyword evidence="1" id="KW-0732">Signal</keyword>
<sequence>MFWLLAKLFLIVQLQTVMKMLGFHAFERQLCSSAVIVALSLQRVELQKSAVRRSTWRSKVWRETVRRSIRIARNQERAPILESLATGLLTIPSVGLPALGIPAQGDPKGALRSLPTSFLPPRLRQQILQYWLPRGCRLHVVDRRDCILCGRQQPLSPPPAQQSRALRRLRHNRCEEC</sequence>
<evidence type="ECO:0008006" key="4">
    <source>
        <dbReference type="Google" id="ProtNLM"/>
    </source>
</evidence>
<gene>
    <name evidence="2" type="ORF">CIB84_001299</name>
</gene>
<comment type="caution">
    <text evidence="2">The sequence shown here is derived from an EMBL/GenBank/DDBJ whole genome shotgun (WGS) entry which is preliminary data.</text>
</comment>
<feature type="signal peptide" evidence="1">
    <location>
        <begin position="1"/>
        <end position="19"/>
    </location>
</feature>
<dbReference type="EMBL" id="PPHD01001024">
    <property type="protein sequence ID" value="POI34948.1"/>
    <property type="molecule type" value="Genomic_DNA"/>
</dbReference>
<organism evidence="2 3">
    <name type="scientific">Bambusicola thoracicus</name>
    <name type="common">Chinese bamboo-partridge</name>
    <name type="synonym">Perdix thoracica</name>
    <dbReference type="NCBI Taxonomy" id="9083"/>
    <lineage>
        <taxon>Eukaryota</taxon>
        <taxon>Metazoa</taxon>
        <taxon>Chordata</taxon>
        <taxon>Craniata</taxon>
        <taxon>Vertebrata</taxon>
        <taxon>Euteleostomi</taxon>
        <taxon>Archelosauria</taxon>
        <taxon>Archosauria</taxon>
        <taxon>Dinosauria</taxon>
        <taxon>Saurischia</taxon>
        <taxon>Theropoda</taxon>
        <taxon>Coelurosauria</taxon>
        <taxon>Aves</taxon>
        <taxon>Neognathae</taxon>
        <taxon>Galloanserae</taxon>
        <taxon>Galliformes</taxon>
        <taxon>Phasianidae</taxon>
        <taxon>Perdicinae</taxon>
        <taxon>Bambusicola</taxon>
    </lineage>
</organism>
<evidence type="ECO:0000256" key="1">
    <source>
        <dbReference type="SAM" id="SignalP"/>
    </source>
</evidence>
<evidence type="ECO:0000313" key="3">
    <source>
        <dbReference type="Proteomes" id="UP000237246"/>
    </source>
</evidence>
<dbReference type="AlphaFoldDB" id="A0A2P4TF35"/>
<keyword evidence="3" id="KW-1185">Reference proteome</keyword>
<reference evidence="2 3" key="1">
    <citation type="submission" date="2018-01" db="EMBL/GenBank/DDBJ databases">
        <title>Comparison of the Chinese Bamboo Partridge and Red Junglefowl genome sequences highlights the importance of demography in genome evolution.</title>
        <authorList>
            <person name="Tiley G.P."/>
            <person name="Kimball R.T."/>
            <person name="Braun E.L."/>
            <person name="Burleigh J.G."/>
        </authorList>
    </citation>
    <scope>NUCLEOTIDE SEQUENCE [LARGE SCALE GENOMIC DNA]</scope>
    <source>
        <strain evidence="2">RTK389</strain>
        <tissue evidence="2">Blood</tissue>
    </source>
</reference>